<dbReference type="PANTHER" id="PTHR12677">
    <property type="entry name" value="GOLGI APPARATUS MEMBRANE PROTEIN TVP38-RELATED"/>
    <property type="match status" value="1"/>
</dbReference>
<keyword evidence="3 6" id="KW-0812">Transmembrane</keyword>
<dbReference type="EMBL" id="CM001376">
    <property type="protein sequence ID" value="EHM12752.1"/>
    <property type="molecule type" value="Genomic_DNA"/>
</dbReference>
<reference evidence="8 9" key="1">
    <citation type="submission" date="2011-11" db="EMBL/GenBank/DDBJ databases">
        <title>The Noncontiguous Finished genome of Jonquetella anthropi DSM 22815.</title>
        <authorList>
            <consortium name="US DOE Joint Genome Institute (JGI-PGF)"/>
            <person name="Lucas S."/>
            <person name="Copeland A."/>
            <person name="Lapidus A."/>
            <person name="Glavina del Rio T."/>
            <person name="Dalin E."/>
            <person name="Tice H."/>
            <person name="Bruce D."/>
            <person name="Goodwin L."/>
            <person name="Pitluck S."/>
            <person name="Peters L."/>
            <person name="Mikhailova N."/>
            <person name="Held B."/>
            <person name="Kyrpides N."/>
            <person name="Mavromatis K."/>
            <person name="Ivanova N."/>
            <person name="Markowitz V."/>
            <person name="Cheng J.-F."/>
            <person name="Hugenholtz P."/>
            <person name="Woyke T."/>
            <person name="Wu D."/>
            <person name="Gronow S."/>
            <person name="Wellnitz S."/>
            <person name="Brambilla E."/>
            <person name="Klenk H.-P."/>
            <person name="Eisen J.A."/>
        </authorList>
    </citation>
    <scope>NUCLEOTIDE SEQUENCE [LARGE SCALE GENOMIC DNA]</scope>
    <source>
        <strain evidence="8 9">DSM 22815</strain>
    </source>
</reference>
<accession>H0UIV8</accession>
<evidence type="ECO:0000313" key="8">
    <source>
        <dbReference type="EMBL" id="EHM12752.1"/>
    </source>
</evidence>
<dbReference type="HOGENOM" id="CLU_038944_5_1_0"/>
<comment type="similarity">
    <text evidence="6">Belongs to the TVP38/TMEM64 family.</text>
</comment>
<comment type="subcellular location">
    <subcellularLocation>
        <location evidence="1 6">Cell membrane</location>
        <topology evidence="1 6">Multi-pass membrane protein</topology>
    </subcellularLocation>
</comment>
<dbReference type="RefSeq" id="WP_008522526.1">
    <property type="nucleotide sequence ID" value="NZ_CM001376.1"/>
</dbReference>
<feature type="transmembrane region" description="Helical" evidence="6">
    <location>
        <begin position="220"/>
        <end position="239"/>
    </location>
</feature>
<evidence type="ECO:0000256" key="4">
    <source>
        <dbReference type="ARBA" id="ARBA00022989"/>
    </source>
</evidence>
<feature type="transmembrane region" description="Helical" evidence="6">
    <location>
        <begin position="163"/>
        <end position="184"/>
    </location>
</feature>
<gene>
    <name evidence="8" type="ORF">JonanDRAFT_0333</name>
</gene>
<feature type="transmembrane region" description="Helical" evidence="6">
    <location>
        <begin position="196"/>
        <end position="214"/>
    </location>
</feature>
<dbReference type="AlphaFoldDB" id="H0UIV8"/>
<organism evidence="8 9">
    <name type="scientific">Jonquetella anthropi DSM 22815</name>
    <dbReference type="NCBI Taxonomy" id="885272"/>
    <lineage>
        <taxon>Bacteria</taxon>
        <taxon>Thermotogati</taxon>
        <taxon>Synergistota</taxon>
        <taxon>Synergistia</taxon>
        <taxon>Synergistales</taxon>
        <taxon>Dethiosulfovibrionaceae</taxon>
        <taxon>Jonquetella</taxon>
    </lineage>
</organism>
<proteinExistence type="inferred from homology"/>
<protein>
    <recommendedName>
        <fullName evidence="6">TVP38/TMEM64 family membrane protein</fullName>
    </recommendedName>
</protein>
<dbReference type="STRING" id="885272.JonanDRAFT_0333"/>
<feature type="transmembrane region" description="Helical" evidence="6">
    <location>
        <begin position="21"/>
        <end position="46"/>
    </location>
</feature>
<evidence type="ECO:0000256" key="2">
    <source>
        <dbReference type="ARBA" id="ARBA00022475"/>
    </source>
</evidence>
<name>H0UIV8_9BACT</name>
<dbReference type="PANTHER" id="PTHR12677:SF59">
    <property type="entry name" value="GOLGI APPARATUS MEMBRANE PROTEIN TVP38-RELATED"/>
    <property type="match status" value="1"/>
</dbReference>
<evidence type="ECO:0000313" key="9">
    <source>
        <dbReference type="Proteomes" id="UP000003806"/>
    </source>
</evidence>
<evidence type="ECO:0000256" key="6">
    <source>
        <dbReference type="RuleBase" id="RU366058"/>
    </source>
</evidence>
<dbReference type="Pfam" id="PF09335">
    <property type="entry name" value="VTT_dom"/>
    <property type="match status" value="1"/>
</dbReference>
<keyword evidence="5 6" id="KW-0472">Membrane</keyword>
<dbReference type="InterPro" id="IPR032816">
    <property type="entry name" value="VTT_dom"/>
</dbReference>
<dbReference type="InterPro" id="IPR015414">
    <property type="entry name" value="TMEM64"/>
</dbReference>
<keyword evidence="2 6" id="KW-1003">Cell membrane</keyword>
<dbReference type="Proteomes" id="UP000003806">
    <property type="component" value="Chromosome"/>
</dbReference>
<keyword evidence="9" id="KW-1185">Reference proteome</keyword>
<sequence>MTSRNVKAFLLARLRQKLREIAGLLAAALVLSAVLALVGLLVLLLLPSSWADAVRSLNLKPNAASLARIRDALGSDWRGGAAFFGLQVLQVVLAPIPGQLVAFAGGAVFGFWKGLAITMAGVEVGSLAAILLARRFGRPAVDRFVPASAAQKFSYLLNDRSGAGFFALFLLPAVPDDALCFLAGLTSVPLRRMMGLCLLGRLPGFAVLCFAGAGAGQGGWAAPAVFVAAVSVGLAGWFFSDELVDLATRTSSRWGRR</sequence>
<feature type="transmembrane region" description="Helical" evidence="6">
    <location>
        <begin position="115"/>
        <end position="133"/>
    </location>
</feature>
<evidence type="ECO:0000256" key="1">
    <source>
        <dbReference type="ARBA" id="ARBA00004651"/>
    </source>
</evidence>
<evidence type="ECO:0000256" key="5">
    <source>
        <dbReference type="ARBA" id="ARBA00023136"/>
    </source>
</evidence>
<feature type="transmembrane region" description="Helical" evidence="6">
    <location>
        <begin position="81"/>
        <end position="103"/>
    </location>
</feature>
<feature type="domain" description="VTT" evidence="7">
    <location>
        <begin position="96"/>
        <end position="213"/>
    </location>
</feature>
<dbReference type="GO" id="GO:0005886">
    <property type="term" value="C:plasma membrane"/>
    <property type="evidence" value="ECO:0007669"/>
    <property type="project" value="UniProtKB-SubCell"/>
</dbReference>
<keyword evidence="4 6" id="KW-1133">Transmembrane helix</keyword>
<dbReference type="OrthoDB" id="9812980at2"/>
<dbReference type="eggNOG" id="COG0398">
    <property type="taxonomic scope" value="Bacteria"/>
</dbReference>
<evidence type="ECO:0000259" key="7">
    <source>
        <dbReference type="Pfam" id="PF09335"/>
    </source>
</evidence>
<evidence type="ECO:0000256" key="3">
    <source>
        <dbReference type="ARBA" id="ARBA00022692"/>
    </source>
</evidence>